<keyword evidence="7" id="KW-1185">Reference proteome</keyword>
<evidence type="ECO:0000256" key="3">
    <source>
        <dbReference type="PROSITE-ProRule" id="PRU00221"/>
    </source>
</evidence>
<dbReference type="InterPro" id="IPR050349">
    <property type="entry name" value="WD_LIS1/nudF_dynein_reg"/>
</dbReference>
<proteinExistence type="predicted"/>
<dbReference type="PROSITE" id="PS50082">
    <property type="entry name" value="WD_REPEATS_2"/>
    <property type="match status" value="6"/>
</dbReference>
<dbReference type="Pfam" id="PF00400">
    <property type="entry name" value="WD40"/>
    <property type="match status" value="6"/>
</dbReference>
<feature type="repeat" description="WD" evidence="3">
    <location>
        <begin position="598"/>
        <end position="629"/>
    </location>
</feature>
<dbReference type="PROSITE" id="PS00678">
    <property type="entry name" value="WD_REPEATS_1"/>
    <property type="match status" value="2"/>
</dbReference>
<dbReference type="Proteomes" id="UP001200110">
    <property type="component" value="Unassembled WGS sequence"/>
</dbReference>
<dbReference type="EMBL" id="JAKKOR010000001">
    <property type="protein sequence ID" value="MCF8587221.1"/>
    <property type="molecule type" value="Genomic_DNA"/>
</dbReference>
<dbReference type="SUPFAM" id="SSF50978">
    <property type="entry name" value="WD40 repeat-like"/>
    <property type="match status" value="2"/>
</dbReference>
<comment type="caution">
    <text evidence="6">The sequence shown here is derived from an EMBL/GenBank/DDBJ whole genome shotgun (WGS) entry which is preliminary data.</text>
</comment>
<dbReference type="InterPro" id="IPR001680">
    <property type="entry name" value="WD40_rpt"/>
</dbReference>
<feature type="repeat" description="WD" evidence="3">
    <location>
        <begin position="736"/>
        <end position="777"/>
    </location>
</feature>
<keyword evidence="1 3" id="KW-0853">WD repeat</keyword>
<feature type="repeat" description="WD" evidence="3">
    <location>
        <begin position="827"/>
        <end position="859"/>
    </location>
</feature>
<feature type="domain" description="Novel STAND NTPase 1" evidence="5">
    <location>
        <begin position="192"/>
        <end position="461"/>
    </location>
</feature>
<evidence type="ECO:0000256" key="2">
    <source>
        <dbReference type="ARBA" id="ARBA00022737"/>
    </source>
</evidence>
<organism evidence="6 7">
    <name type="scientific">Gordonia liuliyuniae</name>
    <dbReference type="NCBI Taxonomy" id="2911517"/>
    <lineage>
        <taxon>Bacteria</taxon>
        <taxon>Bacillati</taxon>
        <taxon>Actinomycetota</taxon>
        <taxon>Actinomycetes</taxon>
        <taxon>Mycobacteriales</taxon>
        <taxon>Gordoniaceae</taxon>
        <taxon>Gordonia</taxon>
    </lineage>
</organism>
<dbReference type="SMART" id="SM00320">
    <property type="entry name" value="WD40"/>
    <property type="match status" value="10"/>
</dbReference>
<reference evidence="6 7" key="1">
    <citation type="submission" date="2022-01" db="EMBL/GenBank/DDBJ databases">
        <authorList>
            <person name="Huang Y."/>
        </authorList>
    </citation>
    <scope>NUCLEOTIDE SEQUENCE [LARGE SCALE GENOMIC DNA]</scope>
    <source>
        <strain evidence="6 7">HY366</strain>
    </source>
</reference>
<dbReference type="InterPro" id="IPR049052">
    <property type="entry name" value="nSTAND1"/>
</dbReference>
<dbReference type="Pfam" id="PF20703">
    <property type="entry name" value="nSTAND1"/>
    <property type="match status" value="2"/>
</dbReference>
<feature type="domain" description="Novel STAND NTPase 1" evidence="5">
    <location>
        <begin position="109"/>
        <end position="173"/>
    </location>
</feature>
<dbReference type="InterPro" id="IPR020472">
    <property type="entry name" value="WD40_PAC1"/>
</dbReference>
<keyword evidence="4" id="KW-0812">Transmembrane</keyword>
<keyword evidence="4" id="KW-1133">Transmembrane helix</keyword>
<dbReference type="PRINTS" id="PR00320">
    <property type="entry name" value="GPROTEINBRPT"/>
</dbReference>
<dbReference type="Gene3D" id="2.130.10.10">
    <property type="entry name" value="YVTN repeat-like/Quinoprotein amine dehydrogenase"/>
    <property type="match status" value="3"/>
</dbReference>
<evidence type="ECO:0000259" key="5">
    <source>
        <dbReference type="Pfam" id="PF20703"/>
    </source>
</evidence>
<keyword evidence="4" id="KW-0472">Membrane</keyword>
<feature type="repeat" description="WD" evidence="3">
    <location>
        <begin position="781"/>
        <end position="822"/>
    </location>
</feature>
<protein>
    <recommendedName>
        <fullName evidence="5">Novel STAND NTPase 1 domain-containing protein</fullName>
    </recommendedName>
</protein>
<sequence length="1256" mass="134165">MSATQSGDAFGEALRELFRQAGQPTLAAAARAASRPNAAVSRQRISDWRTGRHIPREYSVVEPLITWLTWRAVDAGADGVVPLPQWKKLWAAVQTRNTVDSETMLARSPFRGLDALTEDDADLFFGRGPTIDALVSHLDSVADSGGAQAVIVTGVSGSGKSSVLGAGLAGAPEPWNRPHRIRVTDDVAAWDRVRDHNQTFVAIDQFEEVFSLDGDERDRVLSAVEDIAARTPVVLAVRADFFDACLEIPFLARAWQKHSVIIGEMTDDQLGAVIREPIKLAGGRIDSGLAELLVRDLHEATPCDERAGRLPLLAHTLERLWDNRSGSTVSVGTYRAVGGIASAIADTAEAAWDSLDADDQPAARALLLSLVQFGPRGVPMRASVDTDELRRRFPDRADRIVDRFADARLLTAGQQVTYIHDAVLTSWPRLRKSIADDAETLQWRQQLATDSQSWIDADRSSELLYSGGRLEHALDNLDGLGELRRHVLPTGGQEFLDASVRRRRGRRSALIGGVAVITVLAVVAAIFAITISRQAGDLERQRNSAERTALLSSIDRLVTSDPSLAARLLLAADQRFADDPEVAALLTAAASAPMARTVAGHGGPVYDVSYSADGSLVATASNDRTVRLWRHRDDTSTPLVAVAAIGGFGDYVTSVTFNATRPLLAAASGDGTVRVWNIADPSSPKRIAELRPGAGTAYITRFSPDGNMLATSSDDGSLTLYRVAGETVEPTSPIVLRGHAGAVRTLAFDTAGTLLASGGDDQTVRLWRVRDGEAAAAGQPIRGFGNITHSVAFLPNSETIAVGGDGPNVQLWDVSDPAMPRVESSSLSGVTGGSWSVAADPASPLMAQAGIDGTVRVWSTLSRTDPPLVWDLENSTARGAVRMFSAAFDPKGGELAVGRSDGGVDVWRLPPGVQPDRGGIISGIAQSADGTRAATVGSDTSLDLWTRDGERWRKRGTTAVEQRVNDRPRVAMSDDGAVTATANNNGGAVELWDTADPDRPRAAFRLSVDTRYTSEIAFVPGRRILITGASDRSVQLWDVADPSAPRALGRPLDGPIDLIRQIVVDRGGRRLAVTSDDSRTYLYSVDSRRLVRTLDVGSPGADAVFDPSGRYLVVAGDDLSVWRVDDGALVARETSDHPDTLSLMAGSGPAPSEPVLLAGTMTRDIVAFTIGDDGRLTDRRIVTPVLGGPRTTTARWELPPTLDDGERFITGGDGTGQLYSQSIDPGDGRAWVCATTDAMTDTERETYRIGPGGDDC</sequence>
<gene>
    <name evidence="6" type="ORF">L5G33_01910</name>
</gene>
<feature type="transmembrane region" description="Helical" evidence="4">
    <location>
        <begin position="509"/>
        <end position="531"/>
    </location>
</feature>
<dbReference type="InterPro" id="IPR036322">
    <property type="entry name" value="WD40_repeat_dom_sf"/>
</dbReference>
<evidence type="ECO:0000256" key="1">
    <source>
        <dbReference type="ARBA" id="ARBA00022574"/>
    </source>
</evidence>
<evidence type="ECO:0000256" key="4">
    <source>
        <dbReference type="SAM" id="Phobius"/>
    </source>
</evidence>
<evidence type="ECO:0000313" key="7">
    <source>
        <dbReference type="Proteomes" id="UP001200110"/>
    </source>
</evidence>
<feature type="repeat" description="WD" evidence="3">
    <location>
        <begin position="1006"/>
        <end position="1047"/>
    </location>
</feature>
<dbReference type="PROSITE" id="PS50294">
    <property type="entry name" value="WD_REPEATS_REGION"/>
    <property type="match status" value="4"/>
</dbReference>
<dbReference type="InterPro" id="IPR015943">
    <property type="entry name" value="WD40/YVTN_repeat-like_dom_sf"/>
</dbReference>
<name>A0ABS9INT5_9ACTN</name>
<evidence type="ECO:0000313" key="6">
    <source>
        <dbReference type="EMBL" id="MCF8587221.1"/>
    </source>
</evidence>
<dbReference type="InterPro" id="IPR019775">
    <property type="entry name" value="WD40_repeat_CS"/>
</dbReference>
<keyword evidence="2" id="KW-0677">Repeat</keyword>
<feature type="repeat" description="WD" evidence="3">
    <location>
        <begin position="645"/>
        <end position="686"/>
    </location>
</feature>
<dbReference type="RefSeq" id="WP_236996442.1">
    <property type="nucleotide sequence ID" value="NZ_JAKKOR010000001.1"/>
</dbReference>
<accession>A0ABS9INT5</accession>
<dbReference type="PANTHER" id="PTHR44129">
    <property type="entry name" value="WD REPEAT-CONTAINING PROTEIN POP1"/>
    <property type="match status" value="1"/>
</dbReference>
<dbReference type="CDD" id="cd00200">
    <property type="entry name" value="WD40"/>
    <property type="match status" value="1"/>
</dbReference>